<keyword evidence="1" id="KW-0472">Membrane</keyword>
<evidence type="ECO:0000313" key="3">
    <source>
        <dbReference type="Proteomes" id="UP000178372"/>
    </source>
</evidence>
<sequence>MKKSALMRRINPLKVVPLLGFFLGVTMTTLMLFYLPPFDLLIIVLFSGVVSLTVGLLVNIFFPKKYAFIMVVFVFFLILLRAFNVLNIINLGLLLGLLVILFSLL</sequence>
<gene>
    <name evidence="2" type="ORF">A2690_04070</name>
</gene>
<organism evidence="2 3">
    <name type="scientific">Candidatus Roizmanbacteria bacterium RIFCSPHIGHO2_01_FULL_39_12b</name>
    <dbReference type="NCBI Taxonomy" id="1802030"/>
    <lineage>
        <taxon>Bacteria</taxon>
        <taxon>Candidatus Roizmaniibacteriota</taxon>
    </lineage>
</organism>
<evidence type="ECO:0000313" key="2">
    <source>
        <dbReference type="EMBL" id="OGK16498.1"/>
    </source>
</evidence>
<protein>
    <submittedName>
        <fullName evidence="2">Uncharacterized protein</fullName>
    </submittedName>
</protein>
<evidence type="ECO:0000256" key="1">
    <source>
        <dbReference type="SAM" id="Phobius"/>
    </source>
</evidence>
<feature type="transmembrane region" description="Helical" evidence="1">
    <location>
        <begin position="12"/>
        <end position="34"/>
    </location>
</feature>
<reference evidence="2 3" key="1">
    <citation type="journal article" date="2016" name="Nat. Commun.">
        <title>Thousands of microbial genomes shed light on interconnected biogeochemical processes in an aquifer system.</title>
        <authorList>
            <person name="Anantharaman K."/>
            <person name="Brown C.T."/>
            <person name="Hug L.A."/>
            <person name="Sharon I."/>
            <person name="Castelle C.J."/>
            <person name="Probst A.J."/>
            <person name="Thomas B.C."/>
            <person name="Singh A."/>
            <person name="Wilkins M.J."/>
            <person name="Karaoz U."/>
            <person name="Brodie E.L."/>
            <person name="Williams K.H."/>
            <person name="Hubbard S.S."/>
            <person name="Banfield J.F."/>
        </authorList>
    </citation>
    <scope>NUCLEOTIDE SEQUENCE [LARGE SCALE GENOMIC DNA]</scope>
</reference>
<proteinExistence type="predicted"/>
<keyword evidence="1" id="KW-1133">Transmembrane helix</keyword>
<feature type="transmembrane region" description="Helical" evidence="1">
    <location>
        <begin position="69"/>
        <end position="102"/>
    </location>
</feature>
<keyword evidence="1" id="KW-0812">Transmembrane</keyword>
<dbReference type="EMBL" id="MFZF01000016">
    <property type="protein sequence ID" value="OGK16498.1"/>
    <property type="molecule type" value="Genomic_DNA"/>
</dbReference>
<name>A0A1F7GC93_9BACT</name>
<comment type="caution">
    <text evidence="2">The sequence shown here is derived from an EMBL/GenBank/DDBJ whole genome shotgun (WGS) entry which is preliminary data.</text>
</comment>
<feature type="transmembrane region" description="Helical" evidence="1">
    <location>
        <begin position="40"/>
        <end position="62"/>
    </location>
</feature>
<dbReference type="Proteomes" id="UP000178372">
    <property type="component" value="Unassembled WGS sequence"/>
</dbReference>
<dbReference type="AlphaFoldDB" id="A0A1F7GC93"/>
<accession>A0A1F7GC93</accession>